<sequence length="241" mass="26513">MASFFSQRRTHVEIPRLRPRPSRQGSENVNRVALGELTPDLASFLGRAAYLQLTNFETAAGAVTTAPHTRGKNAMSRVAHQSLTKYEGLVAELTRTGHDPVATMEPFRRAIDQFHRDTRGADWYENLVTVFVTAGLLDDFFVRLAGGLPEDQTKRIAALLTPDAGSKFIIAELLEAIEANPRLASRLAMWGRRLVGDTLLIARSALAVPENTAPDEARLEPVFTELIAAHTRRMDALGLTA</sequence>
<evidence type="ECO:0000256" key="1">
    <source>
        <dbReference type="SAM" id="MobiDB-lite"/>
    </source>
</evidence>
<proteinExistence type="predicted"/>
<organism evidence="3 4">
    <name type="scientific">Marisediminicola antarctica</name>
    <dbReference type="NCBI Taxonomy" id="674079"/>
    <lineage>
        <taxon>Bacteria</taxon>
        <taxon>Bacillati</taxon>
        <taxon>Actinomycetota</taxon>
        <taxon>Actinomycetes</taxon>
        <taxon>Micrococcales</taxon>
        <taxon>Microbacteriaceae</taxon>
        <taxon>Marisediminicola</taxon>
    </lineage>
</organism>
<evidence type="ECO:0000313" key="3">
    <source>
        <dbReference type="EMBL" id="QHO69426.1"/>
    </source>
</evidence>
<accession>A0A7L5AHC0</accession>
<evidence type="ECO:0000313" key="4">
    <source>
        <dbReference type="Proteomes" id="UP000464507"/>
    </source>
</evidence>
<dbReference type="AlphaFoldDB" id="A0A7L5AHC0"/>
<reference evidence="3 4" key="1">
    <citation type="submission" date="2016-09" db="EMBL/GenBank/DDBJ databases">
        <title>Complete genome sequence of microbes from the polar regions.</title>
        <authorList>
            <person name="Liao L."/>
            <person name="Chen B."/>
        </authorList>
    </citation>
    <scope>NUCLEOTIDE SEQUENCE [LARGE SCALE GENOMIC DNA]</scope>
    <source>
        <strain evidence="3 4">ZS314</strain>
    </source>
</reference>
<dbReference type="Gene3D" id="1.20.1260.10">
    <property type="match status" value="1"/>
</dbReference>
<protein>
    <recommendedName>
        <fullName evidence="2">Ferritin-like domain-containing protein</fullName>
    </recommendedName>
</protein>
<dbReference type="Proteomes" id="UP000464507">
    <property type="component" value="Chromosome"/>
</dbReference>
<dbReference type="EMBL" id="CP017146">
    <property type="protein sequence ID" value="QHO69426.1"/>
    <property type="molecule type" value="Genomic_DNA"/>
</dbReference>
<dbReference type="InterPro" id="IPR059125">
    <property type="entry name" value="Ferritin_actino"/>
</dbReference>
<name>A0A7L5AHC0_9MICO</name>
<evidence type="ECO:0000259" key="2">
    <source>
        <dbReference type="Pfam" id="PF13794"/>
    </source>
</evidence>
<feature type="region of interest" description="Disordered" evidence="1">
    <location>
        <begin position="1"/>
        <end position="28"/>
    </location>
</feature>
<feature type="domain" description="Ferritin-like" evidence="2">
    <location>
        <begin position="42"/>
        <end position="202"/>
    </location>
</feature>
<dbReference type="InterPro" id="IPR012347">
    <property type="entry name" value="Ferritin-like"/>
</dbReference>
<gene>
    <name evidence="3" type="ORF">BHD05_06975</name>
</gene>
<dbReference type="KEGG" id="mant:BHD05_06975"/>
<keyword evidence="4" id="KW-1185">Reference proteome</keyword>
<dbReference type="Pfam" id="PF13794">
    <property type="entry name" value="MiaE_2"/>
    <property type="match status" value="1"/>
</dbReference>
<dbReference type="OrthoDB" id="3728083at2"/>